<name>A0A9D4CI12_DREPO</name>
<evidence type="ECO:0000256" key="2">
    <source>
        <dbReference type="SAM" id="MobiDB-lite"/>
    </source>
</evidence>
<dbReference type="SUPFAM" id="SSF53300">
    <property type="entry name" value="vWA-like"/>
    <property type="match status" value="1"/>
</dbReference>
<gene>
    <name evidence="3" type="ORF">DPMN_051131</name>
</gene>
<feature type="compositionally biased region" description="Polar residues" evidence="2">
    <location>
        <begin position="131"/>
        <end position="157"/>
    </location>
</feature>
<comment type="caution">
    <text evidence="3">The sequence shown here is derived from an EMBL/GenBank/DDBJ whole genome shotgun (WGS) entry which is preliminary data.</text>
</comment>
<evidence type="ECO:0008006" key="5">
    <source>
        <dbReference type="Google" id="ProtNLM"/>
    </source>
</evidence>
<dbReference type="GO" id="GO:0004842">
    <property type="term" value="F:ubiquitin-protein transferase activity"/>
    <property type="evidence" value="ECO:0007669"/>
    <property type="project" value="InterPro"/>
</dbReference>
<feature type="region of interest" description="Disordered" evidence="2">
    <location>
        <begin position="93"/>
        <end position="166"/>
    </location>
</feature>
<dbReference type="EMBL" id="JAIWYP010000012">
    <property type="protein sequence ID" value="KAH3725297.1"/>
    <property type="molecule type" value="Genomic_DNA"/>
</dbReference>
<proteinExistence type="predicted"/>
<dbReference type="AlphaFoldDB" id="A0A9D4CI12"/>
<keyword evidence="1" id="KW-0175">Coiled coil</keyword>
<evidence type="ECO:0000313" key="3">
    <source>
        <dbReference type="EMBL" id="KAH3725297.1"/>
    </source>
</evidence>
<dbReference type="InterPro" id="IPR036465">
    <property type="entry name" value="vWFA_dom_sf"/>
</dbReference>
<dbReference type="GO" id="GO:0046872">
    <property type="term" value="F:metal ion binding"/>
    <property type="evidence" value="ECO:0007669"/>
    <property type="project" value="InterPro"/>
</dbReference>
<evidence type="ECO:0000256" key="1">
    <source>
        <dbReference type="SAM" id="Coils"/>
    </source>
</evidence>
<feature type="compositionally biased region" description="Basic and acidic residues" evidence="2">
    <location>
        <begin position="93"/>
        <end position="115"/>
    </location>
</feature>
<evidence type="ECO:0000313" key="4">
    <source>
        <dbReference type="Proteomes" id="UP000828390"/>
    </source>
</evidence>
<protein>
    <recommendedName>
        <fullName evidence="5">VWFA domain-containing protein</fullName>
    </recommendedName>
</protein>
<dbReference type="Gene3D" id="3.40.50.410">
    <property type="entry name" value="von Willebrand factor, type A domain"/>
    <property type="match status" value="1"/>
</dbReference>
<reference evidence="3" key="1">
    <citation type="journal article" date="2019" name="bioRxiv">
        <title>The Genome of the Zebra Mussel, Dreissena polymorpha: A Resource for Invasive Species Research.</title>
        <authorList>
            <person name="McCartney M.A."/>
            <person name="Auch B."/>
            <person name="Kono T."/>
            <person name="Mallez S."/>
            <person name="Zhang Y."/>
            <person name="Obille A."/>
            <person name="Becker A."/>
            <person name="Abrahante J.E."/>
            <person name="Garbe J."/>
            <person name="Badalamenti J.P."/>
            <person name="Herman A."/>
            <person name="Mangelson H."/>
            <person name="Liachko I."/>
            <person name="Sullivan S."/>
            <person name="Sone E.D."/>
            <person name="Koren S."/>
            <person name="Silverstein K.A.T."/>
            <person name="Beckman K.B."/>
            <person name="Gohl D.M."/>
        </authorList>
    </citation>
    <scope>NUCLEOTIDE SEQUENCE</scope>
    <source>
        <strain evidence="3">Duluth1</strain>
        <tissue evidence="3">Whole animal</tissue>
    </source>
</reference>
<keyword evidence="4" id="KW-1185">Reference proteome</keyword>
<reference evidence="3" key="2">
    <citation type="submission" date="2020-11" db="EMBL/GenBank/DDBJ databases">
        <authorList>
            <person name="McCartney M.A."/>
            <person name="Auch B."/>
            <person name="Kono T."/>
            <person name="Mallez S."/>
            <person name="Becker A."/>
            <person name="Gohl D.M."/>
            <person name="Silverstein K.A.T."/>
            <person name="Koren S."/>
            <person name="Bechman K.B."/>
            <person name="Herman A."/>
            <person name="Abrahante J.E."/>
            <person name="Garbe J."/>
        </authorList>
    </citation>
    <scope>NUCLEOTIDE SEQUENCE</scope>
    <source>
        <strain evidence="3">Duluth1</strain>
        <tissue evidence="3">Whole animal</tissue>
    </source>
</reference>
<organism evidence="3 4">
    <name type="scientific">Dreissena polymorpha</name>
    <name type="common">Zebra mussel</name>
    <name type="synonym">Mytilus polymorpha</name>
    <dbReference type="NCBI Taxonomy" id="45954"/>
    <lineage>
        <taxon>Eukaryota</taxon>
        <taxon>Metazoa</taxon>
        <taxon>Spiralia</taxon>
        <taxon>Lophotrochozoa</taxon>
        <taxon>Mollusca</taxon>
        <taxon>Bivalvia</taxon>
        <taxon>Autobranchia</taxon>
        <taxon>Heteroconchia</taxon>
        <taxon>Euheterodonta</taxon>
        <taxon>Imparidentia</taxon>
        <taxon>Neoheterodontei</taxon>
        <taxon>Myida</taxon>
        <taxon>Dreissenoidea</taxon>
        <taxon>Dreissenidae</taxon>
        <taxon>Dreissena</taxon>
    </lineage>
</organism>
<dbReference type="SUPFAM" id="SSF159034">
    <property type="entry name" value="Mib/herc2 domain-like"/>
    <property type="match status" value="1"/>
</dbReference>
<dbReference type="Gene3D" id="2.30.30.40">
    <property type="entry name" value="SH3 Domains"/>
    <property type="match status" value="1"/>
</dbReference>
<sequence length="471" mass="53177">MDEQVDLNTELEEIKLGMRRLEANINKVIQCGSDCPCCSQTKRLRTDLDAVSSRLDDLKAATNGILSFEKRLIEMQTNMSELQNVIIAWQTDQDNKEDTSKVEREQSEVETRQEAHTSTSLEKSGLHDGCTENSATSGAEKNTTDLTPMPTSMQSNESSHDHTHASSIRRDIGMTVIKQPQRKVFQELDAWILMFQSELDIGLKEVRRLEGASDIKDEYIAIATFGHETRLQVHLTVEYDTIVKYIDHVRLGGPSPLYGGLWMAMAGAAAGKSFTTNGILVVPKIIVISDYRPTESLLIMGPDIPNGETIDESMTEIVSILGEMNKNNKSVFFVAVGDFNKDFVDVLKSIDKKVYSYTDGRRLAKRYFLSTMAASFDFGAFLFDLRRRPHMSSEDRADMQEIRMESHWRSLNKDPKILYHESLSTTLPKIGSRVRRGPDWRNYDQDGNGPGTVVGHSEEGKHVYICFIFIQ</sequence>
<feature type="coiled-coil region" evidence="1">
    <location>
        <begin position="4"/>
        <end position="85"/>
    </location>
</feature>
<accession>A0A9D4CI12</accession>
<dbReference type="InterPro" id="IPR037252">
    <property type="entry name" value="Mib_Herc2_sf"/>
</dbReference>
<dbReference type="Proteomes" id="UP000828390">
    <property type="component" value="Unassembled WGS sequence"/>
</dbReference>